<gene>
    <name evidence="1" type="ORF">BACCOPRO_01135</name>
</gene>
<dbReference type="EMBL" id="ACBW01000089">
    <property type="protein sequence ID" value="EEF75645.1"/>
    <property type="molecule type" value="Genomic_DNA"/>
</dbReference>
<protein>
    <recommendedName>
        <fullName evidence="3">Tetratricopeptide repeat protein</fullName>
    </recommendedName>
</protein>
<comment type="caution">
    <text evidence="1">The sequence shown here is derived from an EMBL/GenBank/DDBJ whole genome shotgun (WGS) entry which is preliminary data.</text>
</comment>
<evidence type="ECO:0000313" key="2">
    <source>
        <dbReference type="Proteomes" id="UP000014073"/>
    </source>
</evidence>
<dbReference type="AlphaFoldDB" id="S0F6K3"/>
<organism evidence="1 2">
    <name type="scientific">Phocaeicola coprophilus DSM 18228 = JCM 13818</name>
    <dbReference type="NCBI Taxonomy" id="547042"/>
    <lineage>
        <taxon>Bacteria</taxon>
        <taxon>Pseudomonadati</taxon>
        <taxon>Bacteroidota</taxon>
        <taxon>Bacteroidia</taxon>
        <taxon>Bacteroidales</taxon>
        <taxon>Bacteroidaceae</taxon>
        <taxon>Phocaeicola</taxon>
    </lineage>
</organism>
<dbReference type="PROSITE" id="PS51257">
    <property type="entry name" value="PROKAR_LIPOPROTEIN"/>
    <property type="match status" value="1"/>
</dbReference>
<dbReference type="Gene3D" id="1.25.40.10">
    <property type="entry name" value="Tetratricopeptide repeat domain"/>
    <property type="match status" value="1"/>
</dbReference>
<sequence>MQIRMKRNIIYPVLLATSVGIFAGCVTQKNVKSVTVDPALSTLTPDSANMAQMQVTFNVPGKYFSKRSRLVISPQLIVEDSVLDEYEPLVLDAPIYSKKKHRKEVLHGYEDPYARQAVKIEKLSETIAIPFNESIEIPDGVDNARIVGVVSNDGCGQCTGIDTIDIANVSVPVSLIDVRKEYNLSWIEPEFKIRPKVHQGKGEARLQFIVDKWSIVMDLANNRSELTGMLETLRPILQDSLATLTSLNIFGSASAEASYQHNIMLANNRATSAKNWLISQLGLSKEIQRIIKTGAAPEGWEPVVQAMIAANDPDSVKVRELMLKYPGPTDDAAEKYIRRLACWTRIKNNYLAKDRKVLYDYSWTIKSFTDDAELLEMYKKRPDAFNEEEMLRVSTLAADDRSRIQVYETILKYFPESDVAANNLAILYLNENRTDDARQVLEARKEYTPEMLNTLAASYVFAENYERAIELLQNVELPEARYNLGLLNAKQRKLSEAYTLLRPYADVNSAIAALSVNKNEEAKQIMEGVQATSPVAEYVRSMISARFGDTAKFYKHIVDAVIDSKLHNRAKTEVDFLPYHNEQRFINIITNGKED</sequence>
<evidence type="ECO:0000313" key="1">
    <source>
        <dbReference type="EMBL" id="EEF75645.1"/>
    </source>
</evidence>
<dbReference type="HOGENOM" id="CLU_034067_0_0_10"/>
<dbReference type="Pfam" id="PF14559">
    <property type="entry name" value="TPR_19"/>
    <property type="match status" value="1"/>
</dbReference>
<keyword evidence="2" id="KW-1185">Reference proteome</keyword>
<dbReference type="Proteomes" id="UP000014073">
    <property type="component" value="Unassembled WGS sequence"/>
</dbReference>
<reference evidence="1 2" key="1">
    <citation type="submission" date="2008-12" db="EMBL/GenBank/DDBJ databases">
        <authorList>
            <person name="Fulton L."/>
            <person name="Clifton S."/>
            <person name="Fulton B."/>
            <person name="Xu J."/>
            <person name="Minx P."/>
            <person name="Pepin K.H."/>
            <person name="Johnson M."/>
            <person name="Bhonagiri V."/>
            <person name="Nash W.E."/>
            <person name="Mardis E.R."/>
            <person name="Wilson R.K."/>
        </authorList>
    </citation>
    <scope>NUCLEOTIDE SEQUENCE [LARGE SCALE GENOMIC DNA]</scope>
    <source>
        <strain evidence="1 2">DSM 18228</strain>
    </source>
</reference>
<dbReference type="SUPFAM" id="SSF48452">
    <property type="entry name" value="TPR-like"/>
    <property type="match status" value="1"/>
</dbReference>
<dbReference type="InterPro" id="IPR011990">
    <property type="entry name" value="TPR-like_helical_dom_sf"/>
</dbReference>
<evidence type="ECO:0008006" key="3">
    <source>
        <dbReference type="Google" id="ProtNLM"/>
    </source>
</evidence>
<accession>S0F6K3</accession>
<proteinExistence type="predicted"/>
<name>S0F6K3_9BACT</name>
<dbReference type="eggNOG" id="COG5010">
    <property type="taxonomic scope" value="Bacteria"/>
</dbReference>
<dbReference type="STRING" id="547042.BACCOPRO_01135"/>